<dbReference type="OrthoDB" id="264603at2759"/>
<dbReference type="InterPro" id="IPR013783">
    <property type="entry name" value="Ig-like_fold"/>
</dbReference>
<dbReference type="InterPro" id="IPR000535">
    <property type="entry name" value="MSP_dom"/>
</dbReference>
<feature type="transmembrane region" description="Helical" evidence="7">
    <location>
        <begin position="254"/>
        <end position="272"/>
    </location>
</feature>
<keyword evidence="3 7" id="KW-0812">Transmembrane</keyword>
<evidence type="ECO:0000256" key="2">
    <source>
        <dbReference type="ARBA" id="ARBA00008932"/>
    </source>
</evidence>
<proteinExistence type="inferred from homology"/>
<reference evidence="10" key="1">
    <citation type="journal article" date="2016" name="Genome Announc.">
        <title>Genome sequences of three species of Hanseniaspora isolated from spontaneous wine fermentations.</title>
        <authorList>
            <person name="Sternes P.R."/>
            <person name="Lee D."/>
            <person name="Kutyna D.R."/>
            <person name="Borneman A.R."/>
        </authorList>
    </citation>
    <scope>NUCLEOTIDE SEQUENCE [LARGE SCALE GENOMIC DNA]</scope>
    <source>
        <strain evidence="10">AWRI3579</strain>
    </source>
</reference>
<evidence type="ECO:0000256" key="3">
    <source>
        <dbReference type="ARBA" id="ARBA00022692"/>
    </source>
</evidence>
<dbReference type="PROSITE" id="PS50202">
    <property type="entry name" value="MSP"/>
    <property type="match status" value="1"/>
</dbReference>
<comment type="caution">
    <text evidence="9">The sequence shown here is derived from an EMBL/GenBank/DDBJ whole genome shotgun (WGS) entry which is preliminary data.</text>
</comment>
<keyword evidence="5 7" id="KW-0472">Membrane</keyword>
<dbReference type="Gene3D" id="2.60.40.10">
    <property type="entry name" value="Immunoglobulins"/>
    <property type="match status" value="1"/>
</dbReference>
<dbReference type="PANTHER" id="PTHR10809">
    <property type="entry name" value="VESICLE-ASSOCIATED MEMBRANE PROTEIN-ASSOCIATED PROTEIN"/>
    <property type="match status" value="1"/>
</dbReference>
<keyword evidence="4 7" id="KW-1133">Transmembrane helix</keyword>
<dbReference type="FunCoup" id="A0A1E5RA97">
    <property type="interactions" value="570"/>
</dbReference>
<dbReference type="PIRSF" id="PIRSF019693">
    <property type="entry name" value="VAMP-associated"/>
    <property type="match status" value="1"/>
</dbReference>
<dbReference type="InParanoid" id="A0A1E5RA97"/>
<evidence type="ECO:0000259" key="8">
    <source>
        <dbReference type="PROSITE" id="PS50202"/>
    </source>
</evidence>
<dbReference type="Proteomes" id="UP000095728">
    <property type="component" value="Unassembled WGS sequence"/>
</dbReference>
<dbReference type="GO" id="GO:0090158">
    <property type="term" value="P:endoplasmic reticulum membrane organization"/>
    <property type="evidence" value="ECO:0007669"/>
    <property type="project" value="TreeGrafter"/>
</dbReference>
<evidence type="ECO:0000313" key="9">
    <source>
        <dbReference type="EMBL" id="OEJ83822.1"/>
    </source>
</evidence>
<accession>A0A1E5RA97</accession>
<feature type="domain" description="MSP" evidence="8">
    <location>
        <begin position="4"/>
        <end position="127"/>
    </location>
</feature>
<keyword evidence="10" id="KW-1185">Reference proteome</keyword>
<dbReference type="SUPFAM" id="SSF49354">
    <property type="entry name" value="PapD-like"/>
    <property type="match status" value="1"/>
</dbReference>
<dbReference type="AlphaFoldDB" id="A0A1E5RA97"/>
<comment type="similarity">
    <text evidence="2">Belongs to the VAMP-associated protein (VAP) (TC 9.B.17) family.</text>
</comment>
<feature type="compositionally biased region" description="Basic and acidic residues" evidence="6">
    <location>
        <begin position="192"/>
        <end position="233"/>
    </location>
</feature>
<organism evidence="9 10">
    <name type="scientific">Hanseniaspora osmophila</name>
    <dbReference type="NCBI Taxonomy" id="56408"/>
    <lineage>
        <taxon>Eukaryota</taxon>
        <taxon>Fungi</taxon>
        <taxon>Dikarya</taxon>
        <taxon>Ascomycota</taxon>
        <taxon>Saccharomycotina</taxon>
        <taxon>Saccharomycetes</taxon>
        <taxon>Saccharomycodales</taxon>
        <taxon>Saccharomycodaceae</taxon>
        <taxon>Hanseniaspora</taxon>
    </lineage>
</organism>
<name>A0A1E5RA97_9ASCO</name>
<evidence type="ECO:0000256" key="6">
    <source>
        <dbReference type="SAM" id="MobiDB-lite"/>
    </source>
</evidence>
<evidence type="ECO:0000256" key="7">
    <source>
        <dbReference type="SAM" id="Phobius"/>
    </source>
</evidence>
<dbReference type="GO" id="GO:0033149">
    <property type="term" value="F:FFAT motif binding"/>
    <property type="evidence" value="ECO:0007669"/>
    <property type="project" value="TreeGrafter"/>
</dbReference>
<dbReference type="InterPro" id="IPR008962">
    <property type="entry name" value="PapD-like_sf"/>
</dbReference>
<sequence length="273" mass="30538">MDSPITIEPSVLEFKSPLTEQSTEHITITNNSDEAIAFKVKTTAPKYYCVRPNAALVAAGEEVKVQIILLGLAEEPSVDHKCKDKFLVITLPAPYELNNTSVSEVWSQLEAEFKDQSISKKIKVKYVVDTAKQHHQQQPQQQQVAGESKKQEHVQPNPIEPQTQKPLLPKEQKVEEAPLPVTSVEPKKEAEAFVKESLTKPEIAEQKEKAAQEVDSKKETIKDQAETEKESQEQSKITDTQAAAGATAEEEQPVLVYGLFFLFCIIAIAWLYQ</sequence>
<dbReference type="PANTHER" id="PTHR10809:SF6">
    <property type="entry name" value="AT11025P-RELATED"/>
    <property type="match status" value="1"/>
</dbReference>
<feature type="region of interest" description="Disordered" evidence="6">
    <location>
        <begin position="192"/>
        <end position="248"/>
    </location>
</feature>
<dbReference type="GO" id="GO:0005886">
    <property type="term" value="C:plasma membrane"/>
    <property type="evidence" value="ECO:0007669"/>
    <property type="project" value="TreeGrafter"/>
</dbReference>
<gene>
    <name evidence="9" type="ORF">AWRI3579_g3029</name>
</gene>
<dbReference type="EMBL" id="LPNM01000008">
    <property type="protein sequence ID" value="OEJ83822.1"/>
    <property type="molecule type" value="Genomic_DNA"/>
</dbReference>
<evidence type="ECO:0000256" key="1">
    <source>
        <dbReference type="ARBA" id="ARBA00004211"/>
    </source>
</evidence>
<dbReference type="InterPro" id="IPR016763">
    <property type="entry name" value="VAP"/>
</dbReference>
<dbReference type="STRING" id="56408.A0A1E5RA97"/>
<dbReference type="Pfam" id="PF00635">
    <property type="entry name" value="Motile_Sperm"/>
    <property type="match status" value="1"/>
</dbReference>
<evidence type="ECO:0000313" key="10">
    <source>
        <dbReference type="Proteomes" id="UP000095728"/>
    </source>
</evidence>
<comment type="subcellular location">
    <subcellularLocation>
        <location evidence="1">Membrane</location>
        <topology evidence="1">Single-pass type IV membrane protein</topology>
    </subcellularLocation>
</comment>
<dbReference type="GO" id="GO:0005789">
    <property type="term" value="C:endoplasmic reticulum membrane"/>
    <property type="evidence" value="ECO:0007669"/>
    <property type="project" value="InterPro"/>
</dbReference>
<evidence type="ECO:0000256" key="4">
    <source>
        <dbReference type="ARBA" id="ARBA00022989"/>
    </source>
</evidence>
<dbReference type="GO" id="GO:0061817">
    <property type="term" value="P:endoplasmic reticulum-plasma membrane tethering"/>
    <property type="evidence" value="ECO:0007669"/>
    <property type="project" value="TreeGrafter"/>
</dbReference>
<evidence type="ECO:0000256" key="5">
    <source>
        <dbReference type="ARBA" id="ARBA00023136"/>
    </source>
</evidence>
<feature type="region of interest" description="Disordered" evidence="6">
    <location>
        <begin position="130"/>
        <end position="171"/>
    </location>
</feature>
<protein>
    <submittedName>
        <fullName evidence="9">Vesicle-associated membrane protein-associated protein SCS2</fullName>
    </submittedName>
</protein>